<comment type="caution">
    <text evidence="2">The sequence shown here is derived from an EMBL/GenBank/DDBJ whole genome shotgun (WGS) entry which is preliminary data.</text>
</comment>
<reference evidence="2" key="2">
    <citation type="journal article" date="2022" name="Syst. Appl. Microbiol.">
        <title>Chromohalobacter moromii sp. nov., a moderately halophilic bacterium isolated from lupine-based moromi fermentation.</title>
        <authorList>
            <person name="Lulf R.H."/>
            <person name="Hilgarth M."/>
            <person name="Ehrmann M.A."/>
        </authorList>
    </citation>
    <scope>NUCLEOTIDE SEQUENCE</scope>
    <source>
        <strain evidence="2">TMW 2.2304</strain>
    </source>
</reference>
<protein>
    <submittedName>
        <fullName evidence="2">Phage antirepressor N-terminal domain-containing protein</fullName>
    </submittedName>
</protein>
<feature type="domain" description="Antirepressor protein ant N-terminal" evidence="1">
    <location>
        <begin position="10"/>
        <end position="121"/>
    </location>
</feature>
<dbReference type="AlphaFoldDB" id="A0A9X2X3X9"/>
<dbReference type="InterPro" id="IPR018875">
    <property type="entry name" value="Antirepressor_Ant_N"/>
</dbReference>
<dbReference type="PRINTS" id="PR01994">
    <property type="entry name" value="ANTIREPRESSR"/>
</dbReference>
<dbReference type="EMBL" id="JAHXDE010000004">
    <property type="protein sequence ID" value="MCT8506133.1"/>
    <property type="molecule type" value="Genomic_DNA"/>
</dbReference>
<keyword evidence="3" id="KW-1185">Reference proteome</keyword>
<accession>A0A9X2X3X9</accession>
<dbReference type="Proteomes" id="UP001145353">
    <property type="component" value="Unassembled WGS sequence"/>
</dbReference>
<proteinExistence type="predicted"/>
<dbReference type="RefSeq" id="WP_247620367.1">
    <property type="nucleotide sequence ID" value="NZ_JAHXDE010000004.1"/>
</dbReference>
<evidence type="ECO:0000259" key="1">
    <source>
        <dbReference type="Pfam" id="PF10547"/>
    </source>
</evidence>
<reference evidence="2" key="1">
    <citation type="submission" date="2021-07" db="EMBL/GenBank/DDBJ databases">
        <authorList>
            <person name="Luelf R.H."/>
        </authorList>
    </citation>
    <scope>NUCLEOTIDE SEQUENCE</scope>
    <source>
        <strain evidence="2">TMW 2.2304</strain>
    </source>
</reference>
<name>A0A9X2X3X9_9GAMM</name>
<dbReference type="Pfam" id="PF10547">
    <property type="entry name" value="P22_AR_N"/>
    <property type="match status" value="1"/>
</dbReference>
<organism evidence="2 3">
    <name type="scientific">Chromohalobacter moromii</name>
    <dbReference type="NCBI Taxonomy" id="2860329"/>
    <lineage>
        <taxon>Bacteria</taxon>
        <taxon>Pseudomonadati</taxon>
        <taxon>Pseudomonadota</taxon>
        <taxon>Gammaproteobacteria</taxon>
        <taxon>Oceanospirillales</taxon>
        <taxon>Halomonadaceae</taxon>
        <taxon>Chromohalobacter</taxon>
    </lineage>
</organism>
<gene>
    <name evidence="2" type="ORF">KZO87_12185</name>
</gene>
<evidence type="ECO:0000313" key="2">
    <source>
        <dbReference type="EMBL" id="MCT8506133.1"/>
    </source>
</evidence>
<sequence length="317" mass="35304">MTAITASPVTVDFHGTAIPTFNVEGIVRVAMKPICDGIGLQWQAQFNRIKRHPVLSKGVSMMDIPSKGGIQKYLTLPLNKLNGWLFGIDTNRVKPEIRKLLVAYQAECFDVLADYWQKGEAVNPRATTIAERRPLNRAVRTLANLRSVRGQSADYAGMWKLVNGYLGIEHIDEATQKQVEHAMAFVQEGIERETSRIVEGEWLGRDAAPAPAAITLDYPLTRQWNEWQEHQLIGGDAMYHSDLRRLVQQLLEASRTGAMVQVGRVDNIQSELKALANLCEVQGIQKRAAQSRLARVENFVGALAKTTQCMQSAVSGR</sequence>
<evidence type="ECO:0000313" key="3">
    <source>
        <dbReference type="Proteomes" id="UP001145353"/>
    </source>
</evidence>